<dbReference type="AlphaFoldDB" id="A0A165P6U2"/>
<sequence>MNYLVKLFLAFVLTSCSNLPVGGCPDGEIEWIHAVKIKDVKYEHHFPEPHDMVELNIVQGDEIGKVGYKMADDACSNYKMKNGDATYLDEGTPIYSIKDTPTSLAVLANDQVFVVEQNTKAKTVGEYYPIKDLVKKIHIESTLDGRRLRTFPDASTKVFLDEWLALSLHDREQLAKDNKDDGESIFLEIELKNGITFRETYWRDNKTFHVGAVGTERLAETIEKEYSLIHK</sequence>
<organism evidence="1 2">
    <name type="scientific">Fictibacillus phosphorivorans</name>
    <dbReference type="NCBI Taxonomy" id="1221500"/>
    <lineage>
        <taxon>Bacteria</taxon>
        <taxon>Bacillati</taxon>
        <taxon>Bacillota</taxon>
        <taxon>Bacilli</taxon>
        <taxon>Bacillales</taxon>
        <taxon>Fictibacillaceae</taxon>
        <taxon>Fictibacillus</taxon>
    </lineage>
</organism>
<keyword evidence="2" id="KW-1185">Reference proteome</keyword>
<dbReference type="RefSeq" id="WP_066236539.1">
    <property type="nucleotide sequence ID" value="NZ_LRFC01000001.1"/>
</dbReference>
<dbReference type="OrthoDB" id="2567404at2"/>
<evidence type="ECO:0000313" key="1">
    <source>
        <dbReference type="EMBL" id="KZE69180.1"/>
    </source>
</evidence>
<reference evidence="2" key="1">
    <citation type="submission" date="2016-01" db="EMBL/GenBank/DDBJ databases">
        <title>Draft genome of Chromobacterium sp. F49.</title>
        <authorList>
            <person name="Hong K.W."/>
        </authorList>
    </citation>
    <scope>NUCLEOTIDE SEQUENCE [LARGE SCALE GENOMIC DNA]</scope>
    <source>
        <strain evidence="2">P7IIIA</strain>
    </source>
</reference>
<dbReference type="EMBL" id="LRFC01000001">
    <property type="protein sequence ID" value="KZE69180.1"/>
    <property type="molecule type" value="Genomic_DNA"/>
</dbReference>
<protein>
    <submittedName>
        <fullName evidence="1">Uncharacterized protein</fullName>
    </submittedName>
</protein>
<evidence type="ECO:0000313" key="2">
    <source>
        <dbReference type="Proteomes" id="UP000076567"/>
    </source>
</evidence>
<proteinExistence type="predicted"/>
<dbReference type="Proteomes" id="UP000076567">
    <property type="component" value="Unassembled WGS sequence"/>
</dbReference>
<accession>A0A165P6U2</accession>
<comment type="caution">
    <text evidence="1">The sequence shown here is derived from an EMBL/GenBank/DDBJ whole genome shotgun (WGS) entry which is preliminary data.</text>
</comment>
<gene>
    <name evidence="1" type="ORF">AWM68_02620</name>
</gene>
<name>A0A165P6U2_9BACL</name>